<organism evidence="2 3">
    <name type="scientific">Elysia crispata</name>
    <name type="common">lettuce slug</name>
    <dbReference type="NCBI Taxonomy" id="231223"/>
    <lineage>
        <taxon>Eukaryota</taxon>
        <taxon>Metazoa</taxon>
        <taxon>Spiralia</taxon>
        <taxon>Lophotrochozoa</taxon>
        <taxon>Mollusca</taxon>
        <taxon>Gastropoda</taxon>
        <taxon>Heterobranchia</taxon>
        <taxon>Euthyneura</taxon>
        <taxon>Panpulmonata</taxon>
        <taxon>Sacoglossa</taxon>
        <taxon>Placobranchoidea</taxon>
        <taxon>Plakobranchidae</taxon>
        <taxon>Elysia</taxon>
    </lineage>
</organism>
<evidence type="ECO:0000313" key="3">
    <source>
        <dbReference type="Proteomes" id="UP001283361"/>
    </source>
</evidence>
<comment type="caution">
    <text evidence="2">The sequence shown here is derived from an EMBL/GenBank/DDBJ whole genome shotgun (WGS) entry which is preliminary data.</text>
</comment>
<keyword evidence="1" id="KW-1133">Transmembrane helix</keyword>
<sequence>MQELLVLTVATRPSSTFFRVPQSSALPPSQLRRVPVCPSGFIARRMRRIQRECCDLAQFIVIIVISFASFYVLIKFVFARGHDLWGDFKTLRQEEI</sequence>
<name>A0AAE1DU51_9GAST</name>
<dbReference type="Proteomes" id="UP001283361">
    <property type="component" value="Unassembled WGS sequence"/>
</dbReference>
<dbReference type="AlphaFoldDB" id="A0AAE1DU51"/>
<keyword evidence="1" id="KW-0472">Membrane</keyword>
<keyword evidence="3" id="KW-1185">Reference proteome</keyword>
<gene>
    <name evidence="2" type="ORF">RRG08_037759</name>
</gene>
<protein>
    <submittedName>
        <fullName evidence="2">Uncharacterized protein</fullName>
    </submittedName>
</protein>
<dbReference type="EMBL" id="JAWDGP010002489">
    <property type="protein sequence ID" value="KAK3782762.1"/>
    <property type="molecule type" value="Genomic_DNA"/>
</dbReference>
<keyword evidence="1" id="KW-0812">Transmembrane</keyword>
<proteinExistence type="predicted"/>
<feature type="transmembrane region" description="Helical" evidence="1">
    <location>
        <begin position="56"/>
        <end position="78"/>
    </location>
</feature>
<evidence type="ECO:0000256" key="1">
    <source>
        <dbReference type="SAM" id="Phobius"/>
    </source>
</evidence>
<accession>A0AAE1DU51</accession>
<reference evidence="2" key="1">
    <citation type="journal article" date="2023" name="G3 (Bethesda)">
        <title>A reference genome for the long-term kleptoplast-retaining sea slug Elysia crispata morphotype clarki.</title>
        <authorList>
            <person name="Eastman K.E."/>
            <person name="Pendleton A.L."/>
            <person name="Shaikh M.A."/>
            <person name="Suttiyut T."/>
            <person name="Ogas R."/>
            <person name="Tomko P."/>
            <person name="Gavelis G."/>
            <person name="Widhalm J.R."/>
            <person name="Wisecaver J.H."/>
        </authorList>
    </citation>
    <scope>NUCLEOTIDE SEQUENCE</scope>
    <source>
        <strain evidence="2">ECLA1</strain>
    </source>
</reference>
<evidence type="ECO:0000313" key="2">
    <source>
        <dbReference type="EMBL" id="KAK3782762.1"/>
    </source>
</evidence>